<evidence type="ECO:0000256" key="1">
    <source>
        <dbReference type="ARBA" id="ARBA00006420"/>
    </source>
</evidence>
<dbReference type="EMBL" id="BHZE01000007">
    <property type="protein sequence ID" value="GCD77457.1"/>
    <property type="molecule type" value="Genomic_DNA"/>
</dbReference>
<dbReference type="SUPFAM" id="SSF117916">
    <property type="entry name" value="Fe-S cluster assembly (FSCA) domain-like"/>
    <property type="match status" value="1"/>
</dbReference>
<reference evidence="3 4" key="1">
    <citation type="submission" date="2018-11" db="EMBL/GenBank/DDBJ databases">
        <title>Schleiferia aggregans sp. nov., a moderately thermophilic heterotrophic bacterium isolated from microbial mats at a terrestrial hot spring.</title>
        <authorList>
            <person name="Iino T."/>
            <person name="Ohkuma M."/>
            <person name="Haruta S."/>
        </authorList>
    </citation>
    <scope>NUCLEOTIDE SEQUENCE [LARGE SCALE GENOMIC DNA]</scope>
    <source>
        <strain evidence="3 4">LA</strain>
    </source>
</reference>
<dbReference type="Gene3D" id="3.30.300.130">
    <property type="entry name" value="Fe-S cluster assembly (FSCA)"/>
    <property type="match status" value="1"/>
</dbReference>
<dbReference type="GO" id="GO:0016226">
    <property type="term" value="P:iron-sulfur cluster assembly"/>
    <property type="evidence" value="ECO:0007669"/>
    <property type="project" value="InterPro"/>
</dbReference>
<accession>A0A401XK91</accession>
<protein>
    <submittedName>
        <fullName evidence="3">NifU family protein</fullName>
    </submittedName>
</protein>
<dbReference type="GO" id="GO:0005506">
    <property type="term" value="F:iron ion binding"/>
    <property type="evidence" value="ECO:0007669"/>
    <property type="project" value="InterPro"/>
</dbReference>
<dbReference type="Proteomes" id="UP000286715">
    <property type="component" value="Unassembled WGS sequence"/>
</dbReference>
<comment type="similarity">
    <text evidence="1">Belongs to the NifU family.</text>
</comment>
<evidence type="ECO:0000313" key="4">
    <source>
        <dbReference type="Proteomes" id="UP000286715"/>
    </source>
</evidence>
<dbReference type="GO" id="GO:0051536">
    <property type="term" value="F:iron-sulfur cluster binding"/>
    <property type="evidence" value="ECO:0007669"/>
    <property type="project" value="InterPro"/>
</dbReference>
<proteinExistence type="inferred from homology"/>
<organism evidence="3 4">
    <name type="scientific">Thermaurantimonas aggregans</name>
    <dbReference type="NCBI Taxonomy" id="2173829"/>
    <lineage>
        <taxon>Bacteria</taxon>
        <taxon>Pseudomonadati</taxon>
        <taxon>Bacteroidota</taxon>
        <taxon>Flavobacteriia</taxon>
        <taxon>Flavobacteriales</taxon>
        <taxon>Schleiferiaceae</taxon>
        <taxon>Thermaurantimonas</taxon>
    </lineage>
</organism>
<sequence length="78" mass="8536">MNPEILQKVEQALSEVRPFLQTDGGDVSLVEISDDLTVKIRLHGTCVGCNVNQITLKAGVETTIKKYVPDVKEVIQVA</sequence>
<dbReference type="PANTHER" id="PTHR11178:SF25">
    <property type="entry name" value="NIFU-LIKE PROTEIN 3, CHLOROPLASTIC"/>
    <property type="match status" value="1"/>
</dbReference>
<dbReference type="InterPro" id="IPR034904">
    <property type="entry name" value="FSCA_dom_sf"/>
</dbReference>
<dbReference type="AlphaFoldDB" id="A0A401XK91"/>
<dbReference type="InterPro" id="IPR001075">
    <property type="entry name" value="NIF_FeS_clus_asmbl_NifU_C"/>
</dbReference>
<evidence type="ECO:0000313" key="3">
    <source>
        <dbReference type="EMBL" id="GCD77457.1"/>
    </source>
</evidence>
<dbReference type="Pfam" id="PF01106">
    <property type="entry name" value="NifU"/>
    <property type="match status" value="1"/>
</dbReference>
<evidence type="ECO:0000259" key="2">
    <source>
        <dbReference type="Pfam" id="PF01106"/>
    </source>
</evidence>
<dbReference type="OrthoDB" id="9796965at2"/>
<keyword evidence="4" id="KW-1185">Reference proteome</keyword>
<dbReference type="PANTHER" id="PTHR11178">
    <property type="entry name" value="IRON-SULFUR CLUSTER SCAFFOLD PROTEIN NFU-RELATED"/>
    <property type="match status" value="1"/>
</dbReference>
<gene>
    <name evidence="3" type="ORF">JCM31826_09390</name>
</gene>
<comment type="caution">
    <text evidence="3">The sequence shown here is derived from an EMBL/GenBank/DDBJ whole genome shotgun (WGS) entry which is preliminary data.</text>
</comment>
<feature type="domain" description="NIF system FeS cluster assembly NifU C-terminal" evidence="2">
    <location>
        <begin position="9"/>
        <end position="75"/>
    </location>
</feature>
<name>A0A401XK91_9FLAO</name>